<evidence type="ECO:0000256" key="3">
    <source>
        <dbReference type="ARBA" id="ARBA00022475"/>
    </source>
</evidence>
<comment type="similarity">
    <text evidence="8 9">Belongs to the TRAP transporter small permease family.</text>
</comment>
<dbReference type="AlphaFoldDB" id="A0A4R5EMC4"/>
<comment type="subunit">
    <text evidence="9">The complex comprises the extracytoplasmic solute receptor protein and the two transmembrane proteins.</text>
</comment>
<keyword evidence="4 9" id="KW-0997">Cell inner membrane</keyword>
<evidence type="ECO:0000256" key="9">
    <source>
        <dbReference type="RuleBase" id="RU369079"/>
    </source>
</evidence>
<evidence type="ECO:0000256" key="4">
    <source>
        <dbReference type="ARBA" id="ARBA00022519"/>
    </source>
</evidence>
<keyword evidence="3" id="KW-1003">Cell membrane</keyword>
<feature type="transmembrane region" description="Helical" evidence="9">
    <location>
        <begin position="132"/>
        <end position="154"/>
    </location>
</feature>
<keyword evidence="7 9" id="KW-0472">Membrane</keyword>
<evidence type="ECO:0000313" key="12">
    <source>
        <dbReference type="Proteomes" id="UP000294662"/>
    </source>
</evidence>
<dbReference type="Proteomes" id="UP000294662">
    <property type="component" value="Unassembled WGS sequence"/>
</dbReference>
<evidence type="ECO:0000259" key="10">
    <source>
        <dbReference type="Pfam" id="PF04290"/>
    </source>
</evidence>
<comment type="caution">
    <text evidence="11">The sequence shown here is derived from an EMBL/GenBank/DDBJ whole genome shotgun (WGS) entry which is preliminary data.</text>
</comment>
<dbReference type="PANTHER" id="PTHR35011">
    <property type="entry name" value="2,3-DIKETO-L-GULONATE TRAP TRANSPORTER SMALL PERMEASE PROTEIN YIAM"/>
    <property type="match status" value="1"/>
</dbReference>
<organism evidence="11 12">
    <name type="scientific">Antarcticimicrobium sediminis</name>
    <dbReference type="NCBI Taxonomy" id="2546227"/>
    <lineage>
        <taxon>Bacteria</taxon>
        <taxon>Pseudomonadati</taxon>
        <taxon>Pseudomonadota</taxon>
        <taxon>Alphaproteobacteria</taxon>
        <taxon>Rhodobacterales</taxon>
        <taxon>Paracoccaceae</taxon>
        <taxon>Antarcticimicrobium</taxon>
    </lineage>
</organism>
<dbReference type="GO" id="GO:0022857">
    <property type="term" value="F:transmembrane transporter activity"/>
    <property type="evidence" value="ECO:0007669"/>
    <property type="project" value="UniProtKB-UniRule"/>
</dbReference>
<proteinExistence type="inferred from homology"/>
<protein>
    <recommendedName>
        <fullName evidence="9">TRAP transporter small permease protein</fullName>
    </recommendedName>
</protein>
<reference evidence="11 12" key="1">
    <citation type="submission" date="2019-03" db="EMBL/GenBank/DDBJ databases">
        <authorList>
            <person name="Zhang S."/>
        </authorList>
    </citation>
    <scope>NUCLEOTIDE SEQUENCE [LARGE SCALE GENOMIC DNA]</scope>
    <source>
        <strain evidence="11 12">S4J41</strain>
    </source>
</reference>
<dbReference type="InterPro" id="IPR055348">
    <property type="entry name" value="DctQ"/>
</dbReference>
<dbReference type="Pfam" id="PF04290">
    <property type="entry name" value="DctQ"/>
    <property type="match status" value="1"/>
</dbReference>
<dbReference type="GO" id="GO:0005886">
    <property type="term" value="C:plasma membrane"/>
    <property type="evidence" value="ECO:0007669"/>
    <property type="project" value="UniProtKB-SubCell"/>
</dbReference>
<dbReference type="GO" id="GO:0015740">
    <property type="term" value="P:C4-dicarboxylate transport"/>
    <property type="evidence" value="ECO:0007669"/>
    <property type="project" value="TreeGrafter"/>
</dbReference>
<feature type="transmembrane region" description="Helical" evidence="9">
    <location>
        <begin position="91"/>
        <end position="112"/>
    </location>
</feature>
<comment type="subcellular location">
    <subcellularLocation>
        <location evidence="1 9">Cell inner membrane</location>
        <topology evidence="1 9">Multi-pass membrane protein</topology>
    </subcellularLocation>
</comment>
<evidence type="ECO:0000313" key="11">
    <source>
        <dbReference type="EMBL" id="TDE35667.1"/>
    </source>
</evidence>
<feature type="transmembrane region" description="Helical" evidence="9">
    <location>
        <begin position="53"/>
        <end position="70"/>
    </location>
</feature>
<gene>
    <name evidence="11" type="ORF">E1B25_17100</name>
</gene>
<sequence length="188" mass="21298">MIKIPELLATWFSRGLMALSCLALLAMALHVTADVVMRTFFNSPIPGTLEIGTHYYMIAVSFLALGQVQIRDGHVAVEFVVHSLKARPRMVLEFLALLVTFVFSVIYLNMSWVSAAQKTARREYVLSQDNILLIWPSRWILVVSVAAFLLVLLVQMVRMGQALWQGHVRRVGELMDEDRVEPAEEEAR</sequence>
<evidence type="ECO:0000256" key="1">
    <source>
        <dbReference type="ARBA" id="ARBA00004429"/>
    </source>
</evidence>
<feature type="domain" description="Tripartite ATP-independent periplasmic transporters DctQ component" evidence="10">
    <location>
        <begin position="27"/>
        <end position="158"/>
    </location>
</feature>
<keyword evidence="5 9" id="KW-0812">Transmembrane</keyword>
<dbReference type="InterPro" id="IPR007387">
    <property type="entry name" value="TRAP_DctQ"/>
</dbReference>
<evidence type="ECO:0000256" key="5">
    <source>
        <dbReference type="ARBA" id="ARBA00022692"/>
    </source>
</evidence>
<evidence type="ECO:0000256" key="6">
    <source>
        <dbReference type="ARBA" id="ARBA00022989"/>
    </source>
</evidence>
<name>A0A4R5EMC4_9RHOB</name>
<evidence type="ECO:0000256" key="8">
    <source>
        <dbReference type="ARBA" id="ARBA00038436"/>
    </source>
</evidence>
<comment type="function">
    <text evidence="9">Part of the tripartite ATP-independent periplasmic (TRAP) transport system.</text>
</comment>
<comment type="caution">
    <text evidence="9">Lacks conserved residue(s) required for the propagation of feature annotation.</text>
</comment>
<keyword evidence="12" id="KW-1185">Reference proteome</keyword>
<dbReference type="OrthoDB" id="4250245at2"/>
<keyword evidence="2 9" id="KW-0813">Transport</keyword>
<evidence type="ECO:0000256" key="7">
    <source>
        <dbReference type="ARBA" id="ARBA00023136"/>
    </source>
</evidence>
<keyword evidence="6 9" id="KW-1133">Transmembrane helix</keyword>
<evidence type="ECO:0000256" key="2">
    <source>
        <dbReference type="ARBA" id="ARBA00022448"/>
    </source>
</evidence>
<accession>A0A4R5EMC4</accession>
<dbReference type="EMBL" id="SMFP01000012">
    <property type="protein sequence ID" value="TDE35667.1"/>
    <property type="molecule type" value="Genomic_DNA"/>
</dbReference>
<dbReference type="RefSeq" id="WP_132830767.1">
    <property type="nucleotide sequence ID" value="NZ_SMFP01000012.1"/>
</dbReference>
<dbReference type="PANTHER" id="PTHR35011:SF10">
    <property type="entry name" value="TRAP TRANSPORTER SMALL PERMEASE PROTEIN"/>
    <property type="match status" value="1"/>
</dbReference>